<comment type="caution">
    <text evidence="9">The sequence shown here is derived from an EMBL/GenBank/DDBJ whole genome shotgun (WGS) entry which is preliminary data.</text>
</comment>
<dbReference type="InterPro" id="IPR052016">
    <property type="entry name" value="Bact_Sigma-Reg"/>
</dbReference>
<feature type="transmembrane region" description="Helical" evidence="7">
    <location>
        <begin position="42"/>
        <end position="60"/>
    </location>
</feature>
<feature type="transmembrane region" description="Helical" evidence="7">
    <location>
        <begin position="162"/>
        <end position="184"/>
    </location>
</feature>
<dbReference type="GO" id="GO:0016791">
    <property type="term" value="F:phosphatase activity"/>
    <property type="evidence" value="ECO:0007669"/>
    <property type="project" value="TreeGrafter"/>
</dbReference>
<evidence type="ECO:0000256" key="4">
    <source>
        <dbReference type="ARBA" id="ARBA00022801"/>
    </source>
</evidence>
<dbReference type="Gene3D" id="3.30.450.20">
    <property type="entry name" value="PAS domain"/>
    <property type="match status" value="1"/>
</dbReference>
<comment type="subcellular location">
    <subcellularLocation>
        <location evidence="1">Cell membrane</location>
        <topology evidence="1">Multi-pass membrane protein</topology>
    </subcellularLocation>
</comment>
<dbReference type="AlphaFoldDB" id="A0A9W6LWW7"/>
<evidence type="ECO:0000256" key="6">
    <source>
        <dbReference type="ARBA" id="ARBA00023136"/>
    </source>
</evidence>
<accession>A0A9W6LWW7</accession>
<keyword evidence="2" id="KW-1003">Cell membrane</keyword>
<dbReference type="InterPro" id="IPR001932">
    <property type="entry name" value="PPM-type_phosphatase-like_dom"/>
</dbReference>
<dbReference type="InterPro" id="IPR013656">
    <property type="entry name" value="PAS_4"/>
</dbReference>
<dbReference type="GO" id="GO:0005886">
    <property type="term" value="C:plasma membrane"/>
    <property type="evidence" value="ECO:0007669"/>
    <property type="project" value="UniProtKB-SubCell"/>
</dbReference>
<dbReference type="SMART" id="SM00331">
    <property type="entry name" value="PP2C_SIG"/>
    <property type="match status" value="1"/>
</dbReference>
<feature type="transmembrane region" description="Helical" evidence="7">
    <location>
        <begin position="92"/>
        <end position="110"/>
    </location>
</feature>
<dbReference type="Proteomes" id="UP001142462">
    <property type="component" value="Unassembled WGS sequence"/>
</dbReference>
<dbReference type="SUPFAM" id="SSF81606">
    <property type="entry name" value="PP2C-like"/>
    <property type="match status" value="1"/>
</dbReference>
<dbReference type="InterPro" id="IPR007895">
    <property type="entry name" value="MASE1"/>
</dbReference>
<feature type="transmembrane region" description="Helical" evidence="7">
    <location>
        <begin position="263"/>
        <end position="284"/>
    </location>
</feature>
<evidence type="ECO:0000313" key="10">
    <source>
        <dbReference type="Proteomes" id="UP001142462"/>
    </source>
</evidence>
<keyword evidence="6 7" id="KW-0472">Membrane</keyword>
<evidence type="ECO:0000256" key="5">
    <source>
        <dbReference type="ARBA" id="ARBA00022989"/>
    </source>
</evidence>
<dbReference type="EMBL" id="BSEJ01000008">
    <property type="protein sequence ID" value="GLJ61811.1"/>
    <property type="molecule type" value="Genomic_DNA"/>
</dbReference>
<dbReference type="Gene3D" id="3.60.40.10">
    <property type="entry name" value="PPM-type phosphatase domain"/>
    <property type="match status" value="1"/>
</dbReference>
<evidence type="ECO:0000256" key="2">
    <source>
        <dbReference type="ARBA" id="ARBA00022475"/>
    </source>
</evidence>
<keyword evidence="3 7" id="KW-0812">Transmembrane</keyword>
<dbReference type="Pfam" id="PF07228">
    <property type="entry name" value="SpoIIE"/>
    <property type="match status" value="1"/>
</dbReference>
<dbReference type="SUPFAM" id="SSF55785">
    <property type="entry name" value="PYP-like sensor domain (PAS domain)"/>
    <property type="match status" value="1"/>
</dbReference>
<dbReference type="InterPro" id="IPR000014">
    <property type="entry name" value="PAS"/>
</dbReference>
<dbReference type="InterPro" id="IPR036457">
    <property type="entry name" value="PPM-type-like_dom_sf"/>
</dbReference>
<feature type="transmembrane region" description="Helical" evidence="7">
    <location>
        <begin position="67"/>
        <end position="86"/>
    </location>
</feature>
<keyword evidence="10" id="KW-1185">Reference proteome</keyword>
<evidence type="ECO:0000256" key="7">
    <source>
        <dbReference type="SAM" id="Phobius"/>
    </source>
</evidence>
<keyword evidence="5 7" id="KW-1133">Transmembrane helix</keyword>
<evidence type="ECO:0000256" key="1">
    <source>
        <dbReference type="ARBA" id="ARBA00004651"/>
    </source>
</evidence>
<organism evidence="9 10">
    <name type="scientific">Microbacterium barkeri</name>
    <dbReference type="NCBI Taxonomy" id="33917"/>
    <lineage>
        <taxon>Bacteria</taxon>
        <taxon>Bacillati</taxon>
        <taxon>Actinomycetota</taxon>
        <taxon>Actinomycetes</taxon>
        <taxon>Micrococcales</taxon>
        <taxon>Microbacteriaceae</taxon>
        <taxon>Microbacterium</taxon>
    </lineage>
</organism>
<evidence type="ECO:0000256" key="3">
    <source>
        <dbReference type="ARBA" id="ARBA00022692"/>
    </source>
</evidence>
<feature type="domain" description="PAS" evidence="8">
    <location>
        <begin position="332"/>
        <end position="367"/>
    </location>
</feature>
<evidence type="ECO:0000259" key="8">
    <source>
        <dbReference type="PROSITE" id="PS50112"/>
    </source>
</evidence>
<evidence type="ECO:0000313" key="9">
    <source>
        <dbReference type="EMBL" id="GLJ61811.1"/>
    </source>
</evidence>
<reference evidence="9" key="1">
    <citation type="journal article" date="2014" name="Int. J. Syst. Evol. Microbiol.">
        <title>Complete genome sequence of Corynebacterium casei LMG S-19264T (=DSM 44701T), isolated from a smear-ripened cheese.</title>
        <authorList>
            <consortium name="US DOE Joint Genome Institute (JGI-PGF)"/>
            <person name="Walter F."/>
            <person name="Albersmeier A."/>
            <person name="Kalinowski J."/>
            <person name="Ruckert C."/>
        </authorList>
    </citation>
    <scope>NUCLEOTIDE SEQUENCE</scope>
    <source>
        <strain evidence="9">VKM Ac-1020</strain>
    </source>
</reference>
<dbReference type="PANTHER" id="PTHR43156:SF2">
    <property type="entry name" value="STAGE II SPORULATION PROTEIN E"/>
    <property type="match status" value="1"/>
</dbReference>
<protein>
    <recommendedName>
        <fullName evidence="8">PAS domain-containing protein</fullName>
    </recommendedName>
</protein>
<name>A0A9W6LWW7_9MICO</name>
<keyword evidence="4" id="KW-0378">Hydrolase</keyword>
<proteinExistence type="predicted"/>
<dbReference type="PANTHER" id="PTHR43156">
    <property type="entry name" value="STAGE II SPORULATION PROTEIN E-RELATED"/>
    <property type="match status" value="1"/>
</dbReference>
<dbReference type="Pfam" id="PF08448">
    <property type="entry name" value="PAS_4"/>
    <property type="match status" value="1"/>
</dbReference>
<dbReference type="RefSeq" id="WP_271173518.1">
    <property type="nucleotide sequence ID" value="NZ_BSEJ01000008.1"/>
</dbReference>
<sequence length="683" mass="71819">MTANRPARMAVTVASEASLLAGFSLAYALAAIAGRLTVLPDSGISMVWPAAGVSVLWMVARARRPWIALDLALMGVLTWAVVSATGGAPLQSVFGGLAAVVQAVVCRAVLARRCPRVWFSRAGRLLDRRELWWFLLAAVAGPLISSPLIQVDGLLSGTGWQWNVVLLWCARNLGSIVVLVPLGFMVGDSVRRRRAGLPILRLSDLGAGLASRPLEWFAVLVLSPAVHAAWFAGFAEPTVVFPLLTLACWAGVRLPARFVIGHGALVAVVAIALTASGIGPFLGLDDATTQIAVAQLYTVLVCTIGLALALDRDDRHALATALREARDGAQAQAELLRTIVDTMTEGVRVVDRDGRIVVRNPAARRLLTGDDAEPAEGTAAADDLAGLRHLDGSPLPDHELPFRRSLAGEDVKDLPLLVRPPVADERTVAFTTARLPARAGGGVVTVLRDVTLERAELERAAQVQAALLPVAQPRLPGYSLAARFVPAGSVGGDFYDWHEVDDGAVITLADVMGKGMGAAILAATTRSLLRAHSADGEVVRPLVETERRMDADLANAGAFVTAFRAFVRASTGEIAYADAGHGLAAIVPPEGDVRRLPAGGLPLGIAPEEQREAGAERLAPGETLLVVSDGVLDAVGGGLDDLAPVWRRVSSARSAPEAVEAVVELASHGTPDDDLTVIALRRR</sequence>
<reference evidence="9" key="2">
    <citation type="submission" date="2023-01" db="EMBL/GenBank/DDBJ databases">
        <authorList>
            <person name="Sun Q."/>
            <person name="Evtushenko L."/>
        </authorList>
    </citation>
    <scope>NUCLEOTIDE SEQUENCE</scope>
    <source>
        <strain evidence="9">VKM Ac-1020</strain>
    </source>
</reference>
<feature type="transmembrane region" description="Helical" evidence="7">
    <location>
        <begin position="131"/>
        <end position="150"/>
    </location>
</feature>
<dbReference type="PROSITE" id="PS50112">
    <property type="entry name" value="PAS"/>
    <property type="match status" value="1"/>
</dbReference>
<gene>
    <name evidence="9" type="ORF">GCM10017576_19410</name>
</gene>
<feature type="transmembrane region" description="Helical" evidence="7">
    <location>
        <begin position="290"/>
        <end position="310"/>
    </location>
</feature>
<dbReference type="InterPro" id="IPR035965">
    <property type="entry name" value="PAS-like_dom_sf"/>
</dbReference>
<feature type="transmembrane region" description="Helical" evidence="7">
    <location>
        <begin position="239"/>
        <end position="256"/>
    </location>
</feature>
<dbReference type="Pfam" id="PF05231">
    <property type="entry name" value="MASE1"/>
    <property type="match status" value="1"/>
</dbReference>